<feature type="compositionally biased region" description="Low complexity" evidence="1">
    <location>
        <begin position="14"/>
        <end position="39"/>
    </location>
</feature>
<feature type="region of interest" description="Disordered" evidence="1">
    <location>
        <begin position="1"/>
        <end position="59"/>
    </location>
</feature>
<feature type="non-terminal residue" evidence="2">
    <location>
        <position position="1"/>
    </location>
</feature>
<reference evidence="2 3" key="1">
    <citation type="submission" date="2018-08" db="EMBL/GenBank/DDBJ databases">
        <title>Recombination of ecologically and evolutionarily significant loci maintains genetic cohesion in the Pseudomonas syringae species complex.</title>
        <authorList>
            <person name="Dillon M."/>
            <person name="Thakur S."/>
            <person name="Almeida R.N.D."/>
            <person name="Weir B.S."/>
            <person name="Guttman D.S."/>
        </authorList>
    </citation>
    <scope>NUCLEOTIDE SEQUENCE [LARGE SCALE GENOMIC DNA]</scope>
    <source>
        <strain evidence="2 3">ICMP 2821</strain>
    </source>
</reference>
<protein>
    <submittedName>
        <fullName evidence="2">Orf54</fullName>
    </submittedName>
</protein>
<dbReference type="Proteomes" id="UP000281372">
    <property type="component" value="Unassembled WGS sequence"/>
</dbReference>
<name>A0A3M3M5C5_PSECA</name>
<evidence type="ECO:0000313" key="3">
    <source>
        <dbReference type="Proteomes" id="UP000281372"/>
    </source>
</evidence>
<evidence type="ECO:0000256" key="1">
    <source>
        <dbReference type="SAM" id="MobiDB-lite"/>
    </source>
</evidence>
<comment type="caution">
    <text evidence="2">The sequence shown here is derived from an EMBL/GenBank/DDBJ whole genome shotgun (WGS) entry which is preliminary data.</text>
</comment>
<dbReference type="EMBL" id="RBOW01000028">
    <property type="protein sequence ID" value="RMN42524.1"/>
    <property type="molecule type" value="Genomic_DNA"/>
</dbReference>
<organism evidence="2 3">
    <name type="scientific">Pseudomonas cannabina</name>
    <dbReference type="NCBI Taxonomy" id="86840"/>
    <lineage>
        <taxon>Bacteria</taxon>
        <taxon>Pseudomonadati</taxon>
        <taxon>Pseudomonadota</taxon>
        <taxon>Gammaproteobacteria</taxon>
        <taxon>Pseudomonadales</taxon>
        <taxon>Pseudomonadaceae</taxon>
        <taxon>Pseudomonas</taxon>
    </lineage>
</organism>
<dbReference type="AlphaFoldDB" id="A0A3M3M5C5"/>
<gene>
    <name evidence="2" type="ORF">ALQ64_05090</name>
</gene>
<feature type="compositionally biased region" description="Basic and acidic residues" evidence="1">
    <location>
        <begin position="1"/>
        <end position="12"/>
    </location>
</feature>
<evidence type="ECO:0000313" key="2">
    <source>
        <dbReference type="EMBL" id="RMN42524.1"/>
    </source>
</evidence>
<proteinExistence type="predicted"/>
<accession>A0A3M3M5C5</accession>
<sequence length="212" mass="23032">TLGIPERGEPKGDQAFAQWQAQRAQPAADSAATPSDAAPEPVSPEAAKPAQANDPALQSPSELVRLEAQWRRDFPMSEADVRASDTVMGLRGEDHAVWIIATNDKTPEAAALLTAYMENDSYREAFKASIVAAYKQVENSPKLVDDLDHLTAMAAQIVNEVEDRLFPAPQPATGQTAPVRGKVIEGTLIEHGEAPYQHKDDNQMSYFVTLKP</sequence>
<feature type="non-terminal residue" evidence="2">
    <location>
        <position position="212"/>
    </location>
</feature>